<gene>
    <name evidence="1" type="ORF">Moror_5975</name>
</gene>
<dbReference type="OrthoDB" id="550575at2759"/>
<proteinExistence type="predicted"/>
<dbReference type="Proteomes" id="UP000017559">
    <property type="component" value="Unassembled WGS sequence"/>
</dbReference>
<accession>V2WET3</accession>
<protein>
    <submittedName>
        <fullName evidence="1">Uncharacterized protein</fullName>
    </submittedName>
</protein>
<sequence length="176" mass="19116">MIDILFNYVPGSTHLQAIAARPALAASLLVLTLGDSDTGSGYLLNNRRWCSSIPLFNTQPPLPKAQRITGNDKVPGRIDSKALKTIRERPDLGANLKELVLYDQHINGDKETKATTKARKRLVIRVGETLGDGIADNMIAVMTGGAMTTAWKNGKMVDFGVDEGFYGSGGYDMPFF</sequence>
<dbReference type="KEGG" id="mrr:Moror_5975"/>
<dbReference type="EMBL" id="AWSO01001088">
    <property type="protein sequence ID" value="ESK85348.1"/>
    <property type="molecule type" value="Genomic_DNA"/>
</dbReference>
<evidence type="ECO:0000313" key="1">
    <source>
        <dbReference type="EMBL" id="ESK85348.1"/>
    </source>
</evidence>
<keyword evidence="2" id="KW-1185">Reference proteome</keyword>
<name>V2WET3_MONRO</name>
<dbReference type="HOGENOM" id="CLU_1525567_0_0_1"/>
<comment type="caution">
    <text evidence="1">The sequence shown here is derived from an EMBL/GenBank/DDBJ whole genome shotgun (WGS) entry which is preliminary data.</text>
</comment>
<organism evidence="1 2">
    <name type="scientific">Moniliophthora roreri (strain MCA 2997)</name>
    <name type="common">Cocoa frosty pod rot fungus</name>
    <name type="synonym">Crinipellis roreri</name>
    <dbReference type="NCBI Taxonomy" id="1381753"/>
    <lineage>
        <taxon>Eukaryota</taxon>
        <taxon>Fungi</taxon>
        <taxon>Dikarya</taxon>
        <taxon>Basidiomycota</taxon>
        <taxon>Agaricomycotina</taxon>
        <taxon>Agaricomycetes</taxon>
        <taxon>Agaricomycetidae</taxon>
        <taxon>Agaricales</taxon>
        <taxon>Marasmiineae</taxon>
        <taxon>Marasmiaceae</taxon>
        <taxon>Moniliophthora</taxon>
    </lineage>
</organism>
<evidence type="ECO:0000313" key="2">
    <source>
        <dbReference type="Proteomes" id="UP000017559"/>
    </source>
</evidence>
<dbReference type="AlphaFoldDB" id="V2WET3"/>
<reference evidence="1 2" key="1">
    <citation type="journal article" date="2014" name="BMC Genomics">
        <title>Genome and secretome analysis of the hemibiotrophic fungal pathogen, Moniliophthora roreri, which causes frosty pod rot disease of cacao: mechanisms of the biotrophic and necrotrophic phases.</title>
        <authorList>
            <person name="Meinhardt L.W."/>
            <person name="Costa G.G.L."/>
            <person name="Thomazella D.P.T."/>
            <person name="Teixeira P.J.P.L."/>
            <person name="Carazzolle M.F."/>
            <person name="Schuster S.C."/>
            <person name="Carlson J.E."/>
            <person name="Guiltinan M.J."/>
            <person name="Mieczkowski P."/>
            <person name="Farmer A."/>
            <person name="Ramaraj T."/>
            <person name="Crozier J."/>
            <person name="Davis R.E."/>
            <person name="Shao J."/>
            <person name="Melnick R.L."/>
            <person name="Pereira G.A.G."/>
            <person name="Bailey B.A."/>
        </authorList>
    </citation>
    <scope>NUCLEOTIDE SEQUENCE [LARGE SCALE GENOMIC DNA]</scope>
    <source>
        <strain evidence="1 2">MCA 2997</strain>
    </source>
</reference>